<comment type="caution">
    <text evidence="5">The sequence shown here is derived from an EMBL/GenBank/DDBJ whole genome shotgun (WGS) entry which is preliminary data.</text>
</comment>
<sequence>MPPARPGRRLAGAATVAALVAASMSVATPASAHDTGGVALQVSMSAGRSPSSSLGGATVSGTVYAFLPTAPDISSVRFWLDNPSMSGTPRQTEREAPYDLAGGTAAAANGLDTRTLAEGTHTLSTAVTYTDGDTVSGETMFTVDNVPDAPAPTPGPVLRVNAGGGAVTTGGVTWSAESGFTGGKSYRNPQVTQIAGTTDDALYLDEHSATTDKGSFSYSVAAPVAGSYTVRLHFAEIYHGATGGGPGGAGKRVFSVNLEGGAVELPNFDIYAAVGAMTATTRTFTVPVTDGRLDMAFTATVDQPSVAAIEVQTPAGTPTSTGDPTLFAWDTRMPSPIGRSEGQGAAVNGKVYVFGGFYTGTITTARSDVYDPASDSWSRLPDLPEEVTHTATVADGTTIWIVGGYVGDHPGPATRSVWRFDTVTRTYSRGPSLPAPRGAGAAAIVGRKLYFFAGTNRVAGSTADPDQPDHWVLDLDGGTTWTARAPLPNPRNHLTAAAVDGKVYAIGGQYNGNENTGLQSDVHRYDPATNTWTKVASLPKARSHLVAVVRDGQILALGGTNSGNTASSDVTAYDPASNTWSRLPSLPGGRKTPVAALVGDTVYLTGGSLATATYAGRFAARWETGPAMPVAAGEVAGGVINGTLYLVGESTNATQALDLGTGTWRSNLAVRPYVGHHHAAQVLGGKLYLFGGLGAGAGKVQIYDPVANSWSLGPDMPFAAGSSASALIGGLVYVAGGIVGSTTTDRVARFDPVARTWTSLPPMPQGRNHAAGGTDGTRFWVAGGRGAGSGDGNTVANGFDTLQVYDPATNSWRSSATAGSGLAPLPQARGGICTAVFVRGELYVLGGETATGAGATSRGVYQRVDVYNPATNAWRAGTPMPTARHGIYPVVVGNRITVAGGGVQSGFSSSSVVETLTVR</sequence>
<dbReference type="RefSeq" id="WP_188943947.1">
    <property type="nucleotide sequence ID" value="NZ_BMNA01000010.1"/>
</dbReference>
<dbReference type="InterPro" id="IPR021720">
    <property type="entry name" value="Malectin_dom"/>
</dbReference>
<dbReference type="Pfam" id="PF24681">
    <property type="entry name" value="Kelch_KLHDC2_KLHL20_DRC7"/>
    <property type="match status" value="1"/>
</dbReference>
<keyword evidence="2" id="KW-0677">Repeat</keyword>
<dbReference type="Gene3D" id="2.120.10.80">
    <property type="entry name" value="Kelch-type beta propeller"/>
    <property type="match status" value="3"/>
</dbReference>
<proteinExistence type="predicted"/>
<dbReference type="SUPFAM" id="SSF117281">
    <property type="entry name" value="Kelch motif"/>
    <property type="match status" value="1"/>
</dbReference>
<protein>
    <recommendedName>
        <fullName evidence="4">Malectin domain-containing protein</fullName>
    </recommendedName>
</protein>
<dbReference type="InterPro" id="IPR006652">
    <property type="entry name" value="Kelch_1"/>
</dbReference>
<evidence type="ECO:0000259" key="4">
    <source>
        <dbReference type="Pfam" id="PF11721"/>
    </source>
</evidence>
<feature type="signal peptide" evidence="3">
    <location>
        <begin position="1"/>
        <end position="32"/>
    </location>
</feature>
<feature type="chain" id="PRO_5037771158" description="Malectin domain-containing protein" evidence="3">
    <location>
        <begin position="33"/>
        <end position="919"/>
    </location>
</feature>
<organism evidence="5 6">
    <name type="scientific">Nakamurella endophytica</name>
    <dbReference type="NCBI Taxonomy" id="1748367"/>
    <lineage>
        <taxon>Bacteria</taxon>
        <taxon>Bacillati</taxon>
        <taxon>Actinomycetota</taxon>
        <taxon>Actinomycetes</taxon>
        <taxon>Nakamurellales</taxon>
        <taxon>Nakamurellaceae</taxon>
        <taxon>Nakamurella</taxon>
    </lineage>
</organism>
<evidence type="ECO:0000313" key="6">
    <source>
        <dbReference type="Proteomes" id="UP000655208"/>
    </source>
</evidence>
<evidence type="ECO:0000256" key="1">
    <source>
        <dbReference type="ARBA" id="ARBA00022441"/>
    </source>
</evidence>
<dbReference type="EMBL" id="BMNA01000010">
    <property type="protein sequence ID" value="GGM12855.1"/>
    <property type="molecule type" value="Genomic_DNA"/>
</dbReference>
<dbReference type="InterPro" id="IPR011043">
    <property type="entry name" value="Gal_Oxase/kelch_b-propeller"/>
</dbReference>
<reference evidence="5" key="1">
    <citation type="journal article" date="2014" name="Int. J. Syst. Evol. Microbiol.">
        <title>Complete genome sequence of Corynebacterium casei LMG S-19264T (=DSM 44701T), isolated from a smear-ripened cheese.</title>
        <authorList>
            <consortium name="US DOE Joint Genome Institute (JGI-PGF)"/>
            <person name="Walter F."/>
            <person name="Albersmeier A."/>
            <person name="Kalinowski J."/>
            <person name="Ruckert C."/>
        </authorList>
    </citation>
    <scope>NUCLEOTIDE SEQUENCE</scope>
    <source>
        <strain evidence="5">CGMCC 4.7308</strain>
    </source>
</reference>
<keyword evidence="3" id="KW-0732">Signal</keyword>
<feature type="domain" description="Malectin" evidence="4">
    <location>
        <begin position="157"/>
        <end position="305"/>
    </location>
</feature>
<reference evidence="5" key="2">
    <citation type="submission" date="2020-09" db="EMBL/GenBank/DDBJ databases">
        <authorList>
            <person name="Sun Q."/>
            <person name="Zhou Y."/>
        </authorList>
    </citation>
    <scope>NUCLEOTIDE SEQUENCE</scope>
    <source>
        <strain evidence="5">CGMCC 4.7308</strain>
    </source>
</reference>
<dbReference type="Pfam" id="PF11721">
    <property type="entry name" value="Malectin"/>
    <property type="match status" value="1"/>
</dbReference>
<name>A0A917T839_9ACTN</name>
<dbReference type="Proteomes" id="UP000655208">
    <property type="component" value="Unassembled WGS sequence"/>
</dbReference>
<dbReference type="AlphaFoldDB" id="A0A917T839"/>
<dbReference type="SUPFAM" id="SSF50965">
    <property type="entry name" value="Galactose oxidase, central domain"/>
    <property type="match status" value="1"/>
</dbReference>
<gene>
    <name evidence="5" type="ORF">GCM10011594_35980</name>
</gene>
<dbReference type="SUPFAM" id="SSF49785">
    <property type="entry name" value="Galactose-binding domain-like"/>
    <property type="match status" value="1"/>
</dbReference>
<evidence type="ECO:0000256" key="3">
    <source>
        <dbReference type="SAM" id="SignalP"/>
    </source>
</evidence>
<keyword evidence="6" id="KW-1185">Reference proteome</keyword>
<evidence type="ECO:0000256" key="2">
    <source>
        <dbReference type="ARBA" id="ARBA00022737"/>
    </source>
</evidence>
<dbReference type="PANTHER" id="PTHR45632">
    <property type="entry name" value="LD33804P"/>
    <property type="match status" value="1"/>
</dbReference>
<dbReference type="SMART" id="SM00612">
    <property type="entry name" value="Kelch"/>
    <property type="match status" value="8"/>
</dbReference>
<dbReference type="PANTHER" id="PTHR45632:SF3">
    <property type="entry name" value="KELCH-LIKE PROTEIN 32"/>
    <property type="match status" value="1"/>
</dbReference>
<dbReference type="Pfam" id="PF01344">
    <property type="entry name" value="Kelch_1"/>
    <property type="match status" value="4"/>
</dbReference>
<evidence type="ECO:0000313" key="5">
    <source>
        <dbReference type="EMBL" id="GGM12855.1"/>
    </source>
</evidence>
<dbReference type="InterPro" id="IPR008979">
    <property type="entry name" value="Galactose-bd-like_sf"/>
</dbReference>
<dbReference type="Gene3D" id="2.60.120.430">
    <property type="entry name" value="Galactose-binding lectin"/>
    <property type="match status" value="1"/>
</dbReference>
<dbReference type="InterPro" id="IPR015915">
    <property type="entry name" value="Kelch-typ_b-propeller"/>
</dbReference>
<accession>A0A917T839</accession>
<dbReference type="Gene3D" id="2.130.10.80">
    <property type="entry name" value="Galactose oxidase/kelch, beta-propeller"/>
    <property type="match status" value="2"/>
</dbReference>
<dbReference type="InterPro" id="IPR037293">
    <property type="entry name" value="Gal_Oxidase_central_sf"/>
</dbReference>
<keyword evidence="1" id="KW-0880">Kelch repeat</keyword>